<feature type="compositionally biased region" description="Acidic residues" evidence="2">
    <location>
        <begin position="142"/>
        <end position="166"/>
    </location>
</feature>
<dbReference type="SUPFAM" id="SSF81698">
    <property type="entry name" value="FF domain"/>
    <property type="match status" value="1"/>
</dbReference>
<dbReference type="Pfam" id="PF01846">
    <property type="entry name" value="FF"/>
    <property type="match status" value="1"/>
</dbReference>
<sequence>MLPKFKVDLEGSDWSLVITSTGHRFYHNKVTNQSVWNYPNDDVGRLVHQLDRKEILVLIAKARGLKVFDKSQTGIQEKKKDVSKKEDAEQILAQKSEEVTNAHNENRDKVAATPQPAVNSEKEEKSETQKGIGLLSGYASSDDSDDSDDDSDDSDDDNEKSDDEAEPATIDLEAQDESSSEYETGSESESDSDVENGINLDELDDISDDEIEDDSKSLDPSKIQNFIELLQEFQLNPYNAWESESQKIFSDPRFLNIELDSQRKEIFNKWCTITLSATNNKAGITDTNTVVGNDEKTQESLDFLRSPEVSENSVVQYLDFLTRNFKANKLYIDFKRRHRSSPGFSDVSFTDKDRERLYVEFSTLKKKPVGERRKLVNNFLINSKILRVSINEISKDSGRMSKILQLFQEQVVGKLSKLTIDEARCALANVEKVLNVPESVRETTLYQALPTKERISTLYEVYSVLGNN</sequence>
<name>A0AAV5QPN4_9ASCO</name>
<dbReference type="GO" id="GO:0070063">
    <property type="term" value="F:RNA polymerase binding"/>
    <property type="evidence" value="ECO:0007669"/>
    <property type="project" value="InterPro"/>
</dbReference>
<gene>
    <name evidence="4" type="ORF">DASC09_041530</name>
</gene>
<dbReference type="InterPro" id="IPR001202">
    <property type="entry name" value="WW_dom"/>
</dbReference>
<feature type="compositionally biased region" description="Acidic residues" evidence="2">
    <location>
        <begin position="173"/>
        <end position="194"/>
    </location>
</feature>
<evidence type="ECO:0000256" key="1">
    <source>
        <dbReference type="ARBA" id="ARBA00022737"/>
    </source>
</evidence>
<dbReference type="InterPro" id="IPR045148">
    <property type="entry name" value="TCRG1-like"/>
</dbReference>
<proteinExistence type="predicted"/>
<evidence type="ECO:0000313" key="4">
    <source>
        <dbReference type="EMBL" id="GMM36828.1"/>
    </source>
</evidence>
<dbReference type="SUPFAM" id="SSF51045">
    <property type="entry name" value="WW domain"/>
    <property type="match status" value="1"/>
</dbReference>
<dbReference type="GO" id="GO:0003712">
    <property type="term" value="F:transcription coregulator activity"/>
    <property type="evidence" value="ECO:0007669"/>
    <property type="project" value="TreeGrafter"/>
</dbReference>
<dbReference type="InterPro" id="IPR002713">
    <property type="entry name" value="FF_domain"/>
</dbReference>
<dbReference type="InterPro" id="IPR036020">
    <property type="entry name" value="WW_dom_sf"/>
</dbReference>
<dbReference type="PANTHER" id="PTHR15377">
    <property type="entry name" value="TRANSCRIPTION ELONGATION REGULATOR 1"/>
    <property type="match status" value="1"/>
</dbReference>
<evidence type="ECO:0000256" key="2">
    <source>
        <dbReference type="SAM" id="MobiDB-lite"/>
    </source>
</evidence>
<dbReference type="Gene3D" id="2.20.70.10">
    <property type="match status" value="1"/>
</dbReference>
<comment type="caution">
    <text evidence="4">The sequence shown here is derived from an EMBL/GenBank/DDBJ whole genome shotgun (WGS) entry which is preliminary data.</text>
</comment>
<protein>
    <recommendedName>
        <fullName evidence="3">WW domain-containing protein</fullName>
    </recommendedName>
</protein>
<keyword evidence="5" id="KW-1185">Reference proteome</keyword>
<dbReference type="PANTHER" id="PTHR15377:SF3">
    <property type="entry name" value="WW DOMAIN-CONTAINING PROTEIN"/>
    <property type="match status" value="1"/>
</dbReference>
<dbReference type="EMBL" id="BTFZ01000011">
    <property type="protein sequence ID" value="GMM36828.1"/>
    <property type="molecule type" value="Genomic_DNA"/>
</dbReference>
<feature type="compositionally biased region" description="Basic and acidic residues" evidence="2">
    <location>
        <begin position="95"/>
        <end position="110"/>
    </location>
</feature>
<dbReference type="PROSITE" id="PS50020">
    <property type="entry name" value="WW_DOMAIN_2"/>
    <property type="match status" value="1"/>
</dbReference>
<dbReference type="AlphaFoldDB" id="A0AAV5QPN4"/>
<organism evidence="4 5">
    <name type="scientific">Saccharomycopsis crataegensis</name>
    <dbReference type="NCBI Taxonomy" id="43959"/>
    <lineage>
        <taxon>Eukaryota</taxon>
        <taxon>Fungi</taxon>
        <taxon>Dikarya</taxon>
        <taxon>Ascomycota</taxon>
        <taxon>Saccharomycotina</taxon>
        <taxon>Saccharomycetes</taxon>
        <taxon>Saccharomycopsidaceae</taxon>
        <taxon>Saccharomycopsis</taxon>
    </lineage>
</organism>
<dbReference type="InterPro" id="IPR036517">
    <property type="entry name" value="FF_domain_sf"/>
</dbReference>
<feature type="domain" description="WW" evidence="3">
    <location>
        <begin position="12"/>
        <end position="41"/>
    </location>
</feature>
<dbReference type="RefSeq" id="XP_064853824.1">
    <property type="nucleotide sequence ID" value="XM_064997752.1"/>
</dbReference>
<evidence type="ECO:0000259" key="3">
    <source>
        <dbReference type="PROSITE" id="PS50020"/>
    </source>
</evidence>
<reference evidence="4 5" key="1">
    <citation type="journal article" date="2023" name="Elife">
        <title>Identification of key yeast species and microbe-microbe interactions impacting larval growth of Drosophila in the wild.</title>
        <authorList>
            <person name="Mure A."/>
            <person name="Sugiura Y."/>
            <person name="Maeda R."/>
            <person name="Honda K."/>
            <person name="Sakurai N."/>
            <person name="Takahashi Y."/>
            <person name="Watada M."/>
            <person name="Katoh T."/>
            <person name="Gotoh A."/>
            <person name="Gotoh Y."/>
            <person name="Taniguchi I."/>
            <person name="Nakamura K."/>
            <person name="Hayashi T."/>
            <person name="Katayama T."/>
            <person name="Uemura T."/>
            <person name="Hattori Y."/>
        </authorList>
    </citation>
    <scope>NUCLEOTIDE SEQUENCE [LARGE SCALE GENOMIC DNA]</scope>
    <source>
        <strain evidence="4 5">SC-9</strain>
    </source>
</reference>
<evidence type="ECO:0000313" key="5">
    <source>
        <dbReference type="Proteomes" id="UP001360560"/>
    </source>
</evidence>
<feature type="region of interest" description="Disordered" evidence="2">
    <location>
        <begin position="95"/>
        <end position="205"/>
    </location>
</feature>
<dbReference type="SMART" id="SM00441">
    <property type="entry name" value="FF"/>
    <property type="match status" value="1"/>
</dbReference>
<dbReference type="Proteomes" id="UP001360560">
    <property type="component" value="Unassembled WGS sequence"/>
</dbReference>
<accession>A0AAV5QPN4</accession>
<dbReference type="GO" id="GO:0005634">
    <property type="term" value="C:nucleus"/>
    <property type="evidence" value="ECO:0007669"/>
    <property type="project" value="TreeGrafter"/>
</dbReference>
<dbReference type="Gene3D" id="1.10.10.440">
    <property type="entry name" value="FF domain"/>
    <property type="match status" value="1"/>
</dbReference>
<keyword evidence="1" id="KW-0677">Repeat</keyword>
<dbReference type="GeneID" id="90074803"/>